<dbReference type="Proteomes" id="UP000244441">
    <property type="component" value="Plasmid unnamed1"/>
</dbReference>
<proteinExistence type="predicted"/>
<accession>A0A2S0VY71</accession>
<name>A0A2S0VY71_9ALTE</name>
<sequence>MLKIAKLIFVVIVVAVYFQVSVGLAAEGVVVLNKKSASQSNYMRGLLELTLSHAQTKYQLQSTATKLSKSKVLASMKTGAISLTWGGTSEKLEQEFIPIRIDTYRGLMSHRLLFIREGQQAKFDQIKSAEDLKTIKFGQGRRWQDTKILQSAGLNVVTSNKKKNLYYMLEGQRFDAFPRGASEALTELGSYSDLPLTVEQNLVIVYPLPTYFFVSKQFPELAEDIELGFETILKNGQFDEYFYGSPEIRSTLSQANLKARRAIHIDNPFLPKETPLHRKELWLDLTKVEL</sequence>
<organism evidence="1 2">
    <name type="scientific">Saccharobesus litoralis</name>
    <dbReference type="NCBI Taxonomy" id="2172099"/>
    <lineage>
        <taxon>Bacteria</taxon>
        <taxon>Pseudomonadati</taxon>
        <taxon>Pseudomonadota</taxon>
        <taxon>Gammaproteobacteria</taxon>
        <taxon>Alteromonadales</taxon>
        <taxon>Alteromonadaceae</taxon>
        <taxon>Saccharobesus</taxon>
    </lineage>
</organism>
<dbReference type="AlphaFoldDB" id="A0A2S0VY71"/>
<gene>
    <name evidence="1" type="ORF">C2869_21955</name>
</gene>
<geneLocation type="plasmid" evidence="1">
    <name>unnamed1</name>
</geneLocation>
<evidence type="ECO:0000313" key="2">
    <source>
        <dbReference type="Proteomes" id="UP000244441"/>
    </source>
</evidence>
<protein>
    <submittedName>
        <fullName evidence="1">Diguanylate cyclase</fullName>
    </submittedName>
</protein>
<dbReference type="OrthoDB" id="6383793at2"/>
<dbReference type="SUPFAM" id="SSF53850">
    <property type="entry name" value="Periplasmic binding protein-like II"/>
    <property type="match status" value="1"/>
</dbReference>
<keyword evidence="2" id="KW-1185">Reference proteome</keyword>
<dbReference type="RefSeq" id="WP_108605206.1">
    <property type="nucleotide sequence ID" value="NZ_CP026605.1"/>
</dbReference>
<keyword evidence="1" id="KW-0614">Plasmid</keyword>
<evidence type="ECO:0000313" key="1">
    <source>
        <dbReference type="EMBL" id="AWB69169.1"/>
    </source>
</evidence>
<dbReference type="Gene3D" id="3.40.190.10">
    <property type="entry name" value="Periplasmic binding protein-like II"/>
    <property type="match status" value="2"/>
</dbReference>
<reference evidence="1 2" key="1">
    <citation type="submission" date="2018-01" db="EMBL/GenBank/DDBJ databases">
        <title>Genome sequence of a Cantenovulum-like bacteria.</title>
        <authorList>
            <person name="Tan W.R."/>
            <person name="Lau N.-S."/>
            <person name="Go F."/>
            <person name="Amirul A.-A.A."/>
        </authorList>
    </citation>
    <scope>NUCLEOTIDE SEQUENCE [LARGE SCALE GENOMIC DNA]</scope>
    <source>
        <strain evidence="1 2">CCB-QB4</strain>
        <plasmid evidence="2">Plasmid unnamed1</plasmid>
    </source>
</reference>
<dbReference type="EMBL" id="CP026605">
    <property type="protein sequence ID" value="AWB69169.1"/>
    <property type="molecule type" value="Genomic_DNA"/>
</dbReference>
<dbReference type="KEGG" id="cate:C2869_21955"/>